<keyword evidence="3" id="KW-1185">Reference proteome</keyword>
<comment type="caution">
    <text evidence="2">The sequence shown here is derived from an EMBL/GenBank/DDBJ whole genome shotgun (WGS) entry which is preliminary data.</text>
</comment>
<sequence>MVKASKRPPKPTSTSTDSVLTPKATMPKPAAFHRRVLTQPVQMFERRRSKSSAGGHRRSFSSMQSSGTGEKKDSKFSSLRRELIRGSSLIHRRSRSLPQSAERSSKLQAPTETSLSLVPPTNKIASGKNFYVRVTLDSLTGISIQKGSKRKMKESERPAITGYASLLSSGHQLAVSMPFSVDHESPNSKLLWAGVEGERSRDKRQLHFSLQLQREIANSRDDDSATNDGKFHPKIVKMVIGLKCEDTKLPLGIATLVVNGKSALGEDVDLTMRPMDEMNDKKNKQLVPFFSSKKPGGISFFDDYFFNLSPDAVLRAHVDTKADEIGKTKRQVWGDIDHQNAVSRSKVEESRSELEGKAIAPPAIDTNRAPDHIPEEFTIPTPASPRSRRLKNENAAVPPIEFVDIAVEANSFTSDISSRRSLIEHPCEMTSNFVTSCFGGFCGIADAVDEEVNELKLSGDRYIPSGGGISSPPQPPLHNSAQLQQEMPGSPQLSSFDMAQKSYDDLRDAQETLRRYANRTGLHVVDILDQDEPPAQYTSLQV</sequence>
<evidence type="ECO:0000256" key="1">
    <source>
        <dbReference type="SAM" id="MobiDB-lite"/>
    </source>
</evidence>
<dbReference type="Proteomes" id="UP001295423">
    <property type="component" value="Unassembled WGS sequence"/>
</dbReference>
<feature type="compositionally biased region" description="Polar residues" evidence="1">
    <location>
        <begin position="96"/>
        <end position="116"/>
    </location>
</feature>
<feature type="region of interest" description="Disordered" evidence="1">
    <location>
        <begin position="361"/>
        <end position="389"/>
    </location>
</feature>
<feature type="region of interest" description="Disordered" evidence="1">
    <location>
        <begin position="463"/>
        <end position="496"/>
    </location>
</feature>
<reference evidence="2" key="1">
    <citation type="submission" date="2023-08" db="EMBL/GenBank/DDBJ databases">
        <authorList>
            <person name="Audoor S."/>
            <person name="Bilcke G."/>
        </authorList>
    </citation>
    <scope>NUCLEOTIDE SEQUENCE</scope>
</reference>
<evidence type="ECO:0008006" key="4">
    <source>
        <dbReference type="Google" id="ProtNLM"/>
    </source>
</evidence>
<evidence type="ECO:0000313" key="3">
    <source>
        <dbReference type="Proteomes" id="UP001295423"/>
    </source>
</evidence>
<protein>
    <recommendedName>
        <fullName evidence="4">C2 NT-type domain-containing protein</fullName>
    </recommendedName>
</protein>
<dbReference type="EMBL" id="CAKOGP040001869">
    <property type="protein sequence ID" value="CAJ1954307.1"/>
    <property type="molecule type" value="Genomic_DNA"/>
</dbReference>
<organism evidence="2 3">
    <name type="scientific">Cylindrotheca closterium</name>
    <dbReference type="NCBI Taxonomy" id="2856"/>
    <lineage>
        <taxon>Eukaryota</taxon>
        <taxon>Sar</taxon>
        <taxon>Stramenopiles</taxon>
        <taxon>Ochrophyta</taxon>
        <taxon>Bacillariophyta</taxon>
        <taxon>Bacillariophyceae</taxon>
        <taxon>Bacillariophycidae</taxon>
        <taxon>Bacillariales</taxon>
        <taxon>Bacillariaceae</taxon>
        <taxon>Cylindrotheca</taxon>
    </lineage>
</organism>
<proteinExistence type="predicted"/>
<feature type="compositionally biased region" description="Basic residues" evidence="1">
    <location>
        <begin position="47"/>
        <end position="59"/>
    </location>
</feature>
<name>A0AAD2PV88_9STRA</name>
<dbReference type="AlphaFoldDB" id="A0AAD2PV88"/>
<accession>A0AAD2PV88</accession>
<feature type="region of interest" description="Disordered" evidence="1">
    <location>
        <begin position="1"/>
        <end position="120"/>
    </location>
</feature>
<feature type="compositionally biased region" description="Polar residues" evidence="1">
    <location>
        <begin position="477"/>
        <end position="496"/>
    </location>
</feature>
<evidence type="ECO:0000313" key="2">
    <source>
        <dbReference type="EMBL" id="CAJ1954307.1"/>
    </source>
</evidence>
<feature type="compositionally biased region" description="Basic and acidic residues" evidence="1">
    <location>
        <begin position="69"/>
        <end position="84"/>
    </location>
</feature>
<gene>
    <name evidence="2" type="ORF">CYCCA115_LOCUS14899</name>
</gene>